<reference evidence="3" key="1">
    <citation type="journal article" date="2019" name="Int. J. Syst. Evol. Microbiol.">
        <title>The Global Catalogue of Microorganisms (GCM) 10K type strain sequencing project: providing services to taxonomists for standard genome sequencing and annotation.</title>
        <authorList>
            <consortium name="The Broad Institute Genomics Platform"/>
            <consortium name="The Broad Institute Genome Sequencing Center for Infectious Disease"/>
            <person name="Wu L."/>
            <person name="Ma J."/>
        </authorList>
    </citation>
    <scope>NUCLEOTIDE SEQUENCE [LARGE SCALE GENOMIC DNA]</scope>
    <source>
        <strain evidence="3">JCM 9091</strain>
    </source>
</reference>
<gene>
    <name evidence="2" type="ORF">GCM10010448_40270</name>
</gene>
<dbReference type="Proteomes" id="UP001501532">
    <property type="component" value="Unassembled WGS sequence"/>
</dbReference>
<feature type="compositionally biased region" description="Low complexity" evidence="1">
    <location>
        <begin position="63"/>
        <end position="72"/>
    </location>
</feature>
<feature type="region of interest" description="Disordered" evidence="1">
    <location>
        <begin position="53"/>
        <end position="80"/>
    </location>
</feature>
<evidence type="ECO:0000313" key="2">
    <source>
        <dbReference type="EMBL" id="GAA3052944.1"/>
    </source>
</evidence>
<sequence>MLPEVSSRGAQAYGWLRIPAANGTYRLRRTRGLVAQPDAQRMPTPLRAAIAQASGAPWSGSWPARPRAQPRQPDAHVAGS</sequence>
<evidence type="ECO:0000313" key="3">
    <source>
        <dbReference type="Proteomes" id="UP001501532"/>
    </source>
</evidence>
<protein>
    <submittedName>
        <fullName evidence="2">Uncharacterized protein</fullName>
    </submittedName>
</protein>
<dbReference type="EMBL" id="BAAAUF010000035">
    <property type="protein sequence ID" value="GAA3052944.1"/>
    <property type="molecule type" value="Genomic_DNA"/>
</dbReference>
<evidence type="ECO:0000256" key="1">
    <source>
        <dbReference type="SAM" id="MobiDB-lite"/>
    </source>
</evidence>
<accession>A0ABP6LR62</accession>
<organism evidence="2 3">
    <name type="scientific">Streptomyces glomeratus</name>
    <dbReference type="NCBI Taxonomy" id="284452"/>
    <lineage>
        <taxon>Bacteria</taxon>
        <taxon>Bacillati</taxon>
        <taxon>Actinomycetota</taxon>
        <taxon>Actinomycetes</taxon>
        <taxon>Kitasatosporales</taxon>
        <taxon>Streptomycetaceae</taxon>
        <taxon>Streptomyces</taxon>
    </lineage>
</organism>
<proteinExistence type="predicted"/>
<name>A0ABP6LR62_9ACTN</name>
<comment type="caution">
    <text evidence="2">The sequence shown here is derived from an EMBL/GenBank/DDBJ whole genome shotgun (WGS) entry which is preliminary data.</text>
</comment>
<keyword evidence="3" id="KW-1185">Reference proteome</keyword>